<dbReference type="CDD" id="cd03137">
    <property type="entry name" value="GATase1_AraC_1"/>
    <property type="match status" value="1"/>
</dbReference>
<evidence type="ECO:0000313" key="5">
    <source>
        <dbReference type="Proteomes" id="UP001432222"/>
    </source>
</evidence>
<evidence type="ECO:0000256" key="2">
    <source>
        <dbReference type="ARBA" id="ARBA00023163"/>
    </source>
</evidence>
<dbReference type="Gene3D" id="3.40.50.880">
    <property type="match status" value="1"/>
</dbReference>
<gene>
    <name evidence="4" type="ORF">OHA16_19445</name>
</gene>
<evidence type="ECO:0000256" key="1">
    <source>
        <dbReference type="ARBA" id="ARBA00023015"/>
    </source>
</evidence>
<dbReference type="InterPro" id="IPR018060">
    <property type="entry name" value="HTH_AraC"/>
</dbReference>
<dbReference type="PROSITE" id="PS01124">
    <property type="entry name" value="HTH_ARAC_FAMILY_2"/>
    <property type="match status" value="1"/>
</dbReference>
<dbReference type="Pfam" id="PF12833">
    <property type="entry name" value="HTH_18"/>
    <property type="match status" value="1"/>
</dbReference>
<accession>A0ABZ1U2H7</accession>
<feature type="domain" description="HTH araC/xylS-type" evidence="3">
    <location>
        <begin position="270"/>
        <end position="368"/>
    </location>
</feature>
<name>A0ABZ1U2H7_9ACTN</name>
<sequence>MAEQHATRRATAAGIAATSATSATDTAAGTATGAVTGPVAVSIGRRPEPVHEVAVYAFDGMTPFELGVVVEVFGLARPELSGLLAAPWYGLRVCADRPGTPLRSVGGFTLTAEHGLDDLAAADTVVVPGVPNAFGGVVSPALVEALRTAHERGARIVSICSGAFALAAAGLLDGHEATTHWRYAELLRQRHPAVRVNPDVLYVDNGSVLTSAGSAAGIDLCLHLVRRDHGAKVANSVARRFVVPPHRDGGQAQFIEAAVRPVEEEDDGVARSMQWALDHLADPLTVTGLARAARMSDRSYLRHFTARNGTSPMRWVISQRVAASLPLLEAPDGTVEEIAGAVGFESAATFRHHFGRVMRTSPTAYRRSFGRGAA</sequence>
<dbReference type="InterPro" id="IPR009057">
    <property type="entry name" value="Homeodomain-like_sf"/>
</dbReference>
<dbReference type="EMBL" id="CP108110">
    <property type="protein sequence ID" value="WUQ84950.1"/>
    <property type="molecule type" value="Genomic_DNA"/>
</dbReference>
<dbReference type="SUPFAM" id="SSF52317">
    <property type="entry name" value="Class I glutamine amidotransferase-like"/>
    <property type="match status" value="1"/>
</dbReference>
<keyword evidence="2" id="KW-0804">Transcription</keyword>
<dbReference type="SMART" id="SM00342">
    <property type="entry name" value="HTH_ARAC"/>
    <property type="match status" value="1"/>
</dbReference>
<dbReference type="RefSeq" id="WP_328955764.1">
    <property type="nucleotide sequence ID" value="NZ_CP108110.1"/>
</dbReference>
<dbReference type="InterPro" id="IPR029062">
    <property type="entry name" value="Class_I_gatase-like"/>
</dbReference>
<dbReference type="Proteomes" id="UP001432222">
    <property type="component" value="Chromosome"/>
</dbReference>
<dbReference type="InterPro" id="IPR052158">
    <property type="entry name" value="INH-QAR"/>
</dbReference>
<evidence type="ECO:0000313" key="4">
    <source>
        <dbReference type="EMBL" id="WUQ84950.1"/>
    </source>
</evidence>
<evidence type="ECO:0000259" key="3">
    <source>
        <dbReference type="PROSITE" id="PS01124"/>
    </source>
</evidence>
<dbReference type="SUPFAM" id="SSF46689">
    <property type="entry name" value="Homeodomain-like"/>
    <property type="match status" value="2"/>
</dbReference>
<reference evidence="4" key="1">
    <citation type="submission" date="2022-10" db="EMBL/GenBank/DDBJ databases">
        <title>The complete genomes of actinobacterial strains from the NBC collection.</title>
        <authorList>
            <person name="Joergensen T.S."/>
            <person name="Alvarez Arevalo M."/>
            <person name="Sterndorff E.B."/>
            <person name="Faurdal D."/>
            <person name="Vuksanovic O."/>
            <person name="Mourched A.-S."/>
            <person name="Charusanti P."/>
            <person name="Shaw S."/>
            <person name="Blin K."/>
            <person name="Weber T."/>
        </authorList>
    </citation>
    <scope>NUCLEOTIDE SEQUENCE</scope>
    <source>
        <strain evidence="4">NBC_00222</strain>
    </source>
</reference>
<proteinExistence type="predicted"/>
<keyword evidence="1" id="KW-0805">Transcription regulation</keyword>
<dbReference type="InterPro" id="IPR002818">
    <property type="entry name" value="DJ-1/PfpI"/>
</dbReference>
<protein>
    <submittedName>
        <fullName evidence="4">DJ-1/PfpI family protein</fullName>
    </submittedName>
</protein>
<dbReference type="PANTHER" id="PTHR43130">
    <property type="entry name" value="ARAC-FAMILY TRANSCRIPTIONAL REGULATOR"/>
    <property type="match status" value="1"/>
</dbReference>
<dbReference type="PANTHER" id="PTHR43130:SF3">
    <property type="entry name" value="HTH-TYPE TRANSCRIPTIONAL REGULATOR RV1931C"/>
    <property type="match status" value="1"/>
</dbReference>
<organism evidence="4 5">
    <name type="scientific">Kitasatospora purpeofusca</name>
    <dbReference type="NCBI Taxonomy" id="67352"/>
    <lineage>
        <taxon>Bacteria</taxon>
        <taxon>Bacillati</taxon>
        <taxon>Actinomycetota</taxon>
        <taxon>Actinomycetes</taxon>
        <taxon>Kitasatosporales</taxon>
        <taxon>Streptomycetaceae</taxon>
        <taxon>Kitasatospora</taxon>
    </lineage>
</organism>
<dbReference type="Gene3D" id="1.10.10.60">
    <property type="entry name" value="Homeodomain-like"/>
    <property type="match status" value="1"/>
</dbReference>
<dbReference type="Pfam" id="PF01965">
    <property type="entry name" value="DJ-1_PfpI"/>
    <property type="match status" value="1"/>
</dbReference>
<keyword evidence="5" id="KW-1185">Reference proteome</keyword>